<feature type="transmembrane region" description="Helical" evidence="8">
    <location>
        <begin position="6"/>
        <end position="24"/>
    </location>
</feature>
<name>A0A0D2A396_9EURO</name>
<feature type="binding site" description="axial binding residue" evidence="7">
    <location>
        <position position="443"/>
    </location>
    <ligand>
        <name>heme</name>
        <dbReference type="ChEBI" id="CHEBI:30413"/>
    </ligand>
    <ligandPart>
        <name>Fe</name>
        <dbReference type="ChEBI" id="CHEBI:18248"/>
    </ligandPart>
</feature>
<dbReference type="InterPro" id="IPR036396">
    <property type="entry name" value="Cyt_P450_sf"/>
</dbReference>
<comment type="cofactor">
    <cofactor evidence="1 7">
        <name>heme</name>
        <dbReference type="ChEBI" id="CHEBI:30413"/>
    </cofactor>
</comment>
<dbReference type="GeneID" id="27330750"/>
<evidence type="ECO:0000256" key="8">
    <source>
        <dbReference type="SAM" id="Phobius"/>
    </source>
</evidence>
<evidence type="ECO:0000256" key="2">
    <source>
        <dbReference type="ARBA" id="ARBA00010617"/>
    </source>
</evidence>
<evidence type="ECO:0000256" key="1">
    <source>
        <dbReference type="ARBA" id="ARBA00001971"/>
    </source>
</evidence>
<dbReference type="PRINTS" id="PR00463">
    <property type="entry name" value="EP450I"/>
</dbReference>
<dbReference type="GO" id="GO:0020037">
    <property type="term" value="F:heme binding"/>
    <property type="evidence" value="ECO:0007669"/>
    <property type="project" value="InterPro"/>
</dbReference>
<keyword evidence="6" id="KW-0503">Monooxygenase</keyword>
<evidence type="ECO:0000313" key="10">
    <source>
        <dbReference type="Proteomes" id="UP000053328"/>
    </source>
</evidence>
<evidence type="ECO:0000256" key="6">
    <source>
        <dbReference type="ARBA" id="ARBA00023033"/>
    </source>
</evidence>
<proteinExistence type="inferred from homology"/>
<keyword evidence="8" id="KW-0472">Membrane</keyword>
<evidence type="ECO:0000256" key="5">
    <source>
        <dbReference type="ARBA" id="ARBA00023004"/>
    </source>
</evidence>
<evidence type="ECO:0000313" key="9">
    <source>
        <dbReference type="EMBL" id="KIW19372.1"/>
    </source>
</evidence>
<dbReference type="GO" id="GO:0005506">
    <property type="term" value="F:iron ion binding"/>
    <property type="evidence" value="ECO:0007669"/>
    <property type="project" value="InterPro"/>
</dbReference>
<dbReference type="PANTHER" id="PTHR46300">
    <property type="entry name" value="P450, PUTATIVE (EUROFUNG)-RELATED-RELATED"/>
    <property type="match status" value="1"/>
</dbReference>
<dbReference type="Pfam" id="PF00067">
    <property type="entry name" value="p450"/>
    <property type="match status" value="1"/>
</dbReference>
<keyword evidence="5 7" id="KW-0408">Iron</keyword>
<dbReference type="InterPro" id="IPR001128">
    <property type="entry name" value="Cyt_P450"/>
</dbReference>
<keyword evidence="3 7" id="KW-0479">Metal-binding</keyword>
<dbReference type="SUPFAM" id="SSF48264">
    <property type="entry name" value="Cytochrome P450"/>
    <property type="match status" value="1"/>
</dbReference>
<dbReference type="InterPro" id="IPR050364">
    <property type="entry name" value="Cytochrome_P450_fung"/>
</dbReference>
<evidence type="ECO:0008006" key="11">
    <source>
        <dbReference type="Google" id="ProtNLM"/>
    </source>
</evidence>
<dbReference type="STRING" id="91928.A0A0D2A396"/>
<comment type="similarity">
    <text evidence="2">Belongs to the cytochrome P450 family.</text>
</comment>
<keyword evidence="7" id="KW-0349">Heme</keyword>
<dbReference type="InterPro" id="IPR002401">
    <property type="entry name" value="Cyt_P450_E_grp-I"/>
</dbReference>
<dbReference type="GO" id="GO:0004497">
    <property type="term" value="F:monooxygenase activity"/>
    <property type="evidence" value="ECO:0007669"/>
    <property type="project" value="UniProtKB-KW"/>
</dbReference>
<dbReference type="HOGENOM" id="CLU_001570_2_1_1"/>
<reference evidence="9 10" key="1">
    <citation type="submission" date="2015-01" db="EMBL/GenBank/DDBJ databases">
        <title>The Genome Sequence of Exophiala spinifera CBS89968.</title>
        <authorList>
            <consortium name="The Broad Institute Genomics Platform"/>
            <person name="Cuomo C."/>
            <person name="de Hoog S."/>
            <person name="Gorbushina A."/>
            <person name="Stielow B."/>
            <person name="Teixiera M."/>
            <person name="Abouelleil A."/>
            <person name="Chapman S.B."/>
            <person name="Priest M."/>
            <person name="Young S.K."/>
            <person name="Wortman J."/>
            <person name="Nusbaum C."/>
            <person name="Birren B."/>
        </authorList>
    </citation>
    <scope>NUCLEOTIDE SEQUENCE [LARGE SCALE GENOMIC DNA]</scope>
    <source>
        <strain evidence="9 10">CBS 89968</strain>
    </source>
</reference>
<dbReference type="Gene3D" id="1.10.630.10">
    <property type="entry name" value="Cytochrome P450"/>
    <property type="match status" value="1"/>
</dbReference>
<dbReference type="VEuPathDB" id="FungiDB:PV08_03667"/>
<evidence type="ECO:0000256" key="3">
    <source>
        <dbReference type="ARBA" id="ARBA00022723"/>
    </source>
</evidence>
<keyword evidence="8" id="KW-0812">Transmembrane</keyword>
<dbReference type="Proteomes" id="UP000053328">
    <property type="component" value="Unassembled WGS sequence"/>
</dbReference>
<dbReference type="RefSeq" id="XP_016239588.1">
    <property type="nucleotide sequence ID" value="XM_016378018.1"/>
</dbReference>
<dbReference type="PANTHER" id="PTHR46300:SF2">
    <property type="entry name" value="CYTOCHROME P450 MONOOXYGENASE ALNH-RELATED"/>
    <property type="match status" value="1"/>
</dbReference>
<gene>
    <name evidence="9" type="ORF">PV08_03667</name>
</gene>
<dbReference type="CDD" id="cd11065">
    <property type="entry name" value="CYP64-like"/>
    <property type="match status" value="1"/>
</dbReference>
<evidence type="ECO:0000256" key="4">
    <source>
        <dbReference type="ARBA" id="ARBA00023002"/>
    </source>
</evidence>
<dbReference type="AlphaFoldDB" id="A0A0D2A396"/>
<evidence type="ECO:0000256" key="7">
    <source>
        <dbReference type="PIRSR" id="PIRSR602401-1"/>
    </source>
</evidence>
<dbReference type="OrthoDB" id="1103324at2759"/>
<organism evidence="9 10">
    <name type="scientific">Exophiala spinifera</name>
    <dbReference type="NCBI Taxonomy" id="91928"/>
    <lineage>
        <taxon>Eukaryota</taxon>
        <taxon>Fungi</taxon>
        <taxon>Dikarya</taxon>
        <taxon>Ascomycota</taxon>
        <taxon>Pezizomycotina</taxon>
        <taxon>Eurotiomycetes</taxon>
        <taxon>Chaetothyriomycetidae</taxon>
        <taxon>Chaetothyriales</taxon>
        <taxon>Herpotrichiellaceae</taxon>
        <taxon>Exophiala</taxon>
    </lineage>
</organism>
<keyword evidence="8" id="KW-1133">Transmembrane helix</keyword>
<keyword evidence="10" id="KW-1185">Reference proteome</keyword>
<protein>
    <recommendedName>
        <fullName evidence="11">Cytochrome P450</fullName>
    </recommendedName>
</protein>
<dbReference type="GO" id="GO:0016705">
    <property type="term" value="F:oxidoreductase activity, acting on paired donors, with incorporation or reduction of molecular oxygen"/>
    <property type="evidence" value="ECO:0007669"/>
    <property type="project" value="InterPro"/>
</dbReference>
<accession>A0A0D2A396</accession>
<dbReference type="EMBL" id="KN847493">
    <property type="protein sequence ID" value="KIW19372.1"/>
    <property type="molecule type" value="Genomic_DNA"/>
</dbReference>
<sequence>MALYVSQASAALAVAIVLYVLLFVGRRGRNFPDGPPTLPIIGNLHQLPKHKVYLQFTEWAKQYGGMYTLKLGPTTAVVLSDRRIVKQVLDKRSAISSERPANEISQHIITEGDHLLWMNNTPAWRLMRKLIHQDLTEKMCENDHHKIQQAESVQMLHDMLESPDDWMSHLKRFSNSVITSIVYGIRSPSIDSTYITRLNELLEKWARINEFGATPPVDIFPFLKLIPERFLGNWVTRATVVHDEMHSLYNKLRETVEKRREAVGPMSTVVDRLLDQQEKTGLTTHQITLLSGVTTKGGSDTSASVLSSFMQAMVTNPHVVQKAQAEIDAVIGDDRVPNWSDYGDLPYVAAIVKESHRWRPVAPLSVPHALSEDEWVDGKLIPKGATIFLNVWGLHHDEAKFPNHDTFDPDHYKGRTLLASEYANSADYENRDHYGYGNGRRLCPGIHLADRNLFHAISKILWAFNIEKATDSKTGKPIEPDTSMVTGYREGLTACVHEFPIKLTVRSQAKKQTIIKEHDDAKANVFPEYEKTAIF</sequence>
<keyword evidence="4" id="KW-0560">Oxidoreductase</keyword>